<evidence type="ECO:0000256" key="4">
    <source>
        <dbReference type="SAM" id="MobiDB-lite"/>
    </source>
</evidence>
<dbReference type="PROSITE" id="PS00674">
    <property type="entry name" value="AAA"/>
    <property type="match status" value="1"/>
</dbReference>
<dbReference type="SUPFAM" id="SSF52540">
    <property type="entry name" value="P-loop containing nucleoside triphosphate hydrolases"/>
    <property type="match status" value="1"/>
</dbReference>
<keyword evidence="1" id="KW-0547">Nucleotide-binding</keyword>
<dbReference type="GO" id="GO:0005524">
    <property type="term" value="F:ATP binding"/>
    <property type="evidence" value="ECO:0007669"/>
    <property type="project" value="UniProtKB-KW"/>
</dbReference>
<dbReference type="InterPro" id="IPR003593">
    <property type="entry name" value="AAA+_ATPase"/>
</dbReference>
<dbReference type="EMBL" id="CAJNYT010003923">
    <property type="protein sequence ID" value="CAF3615735.1"/>
    <property type="molecule type" value="Genomic_DNA"/>
</dbReference>
<dbReference type="Gene3D" id="3.40.50.300">
    <property type="entry name" value="P-loop containing nucleotide triphosphate hydrolases"/>
    <property type="match status" value="1"/>
</dbReference>
<proteinExistence type="predicted"/>
<evidence type="ECO:0000313" key="13">
    <source>
        <dbReference type="Proteomes" id="UP000663873"/>
    </source>
</evidence>
<dbReference type="Pfam" id="PF00004">
    <property type="entry name" value="AAA"/>
    <property type="match status" value="1"/>
</dbReference>
<comment type="caution">
    <text evidence="10">The sequence shown here is derived from an EMBL/GenBank/DDBJ whole genome shotgun (WGS) entry which is preliminary data.</text>
</comment>
<sequence length="1178" mass="135286">MATKRQSVFVFLNVTESVGTIDRIRLEQLRSDYSTMQTTMAADLDHQLKSIAEKYILIDDSINLDHLNTCISCSSLDLACEALLGKYIDVLMVERRNARKATQTNAKPALVNIATESLSQIICQILVKQNDAPVIEFIQTFLLSQLAETTLQRKSQEEFERLSYKNIIQGTLISGCTLDVFIRSQLDSRGGTVNVGRPLSKLPLVDPITLVDEFDTWYFDHLRGIFELNLLPEAKVFPHQWKLASDARIVYLIELPGQRNIDDEDNETTTTTARRRNNDRPSTVSLERFVEDVCERENNGMTVKWLDALRADDIFTFDHLANLKHTEWSELKVLSINGKKILKSFIDREKQMASNAKLAVQATASDSSEQVGRIQSESELLACIHQIKLYFHHMLADQFAYAGISIPAKLHARCVHLAFEEMRREGFADDGLFDQMKTFFLPLTMIHHDVKIDDEQWRSLSRVRLQERDKLLVKQITLTGKLAEKVDKYYRHDDSIRKLREDRLNRQIFEGENGEKYEGFPVTNLLDEHRQAMEKLEYERNKLQTELQAAENLIDNIEKGLIERDDQNNKRTDLDLIKPNRGFIMYGPPGTGKSDIMSKLSVRMGVSMVAPPIAAGELNRPLVGESERIISDICMRCHRIPYLMCCVSIDEIDSLAPKRKDNTSDGNIAKLSVLLSVIDGIKDVPNLMIFCATNRLHMMDDAFLRRMSGKFFVGRPSSHARKSILSGMKSWHIAPHLLESLTMATTNFSGAALRALRRLITVHCIEMQRMKPRYQLDYRTMLHLADTTARQYRIVIGSETLPTLLLRVADSDSSLEKNQEPAARFNDLPNKKDSLYTGKIIINLHMRRIDVEAINIHPITSEREKVVYHEFLSDSETNMQELLERLTVYGKSRNVQLFQLIDLNLLSAESAYDEKEKFETLKERLDECAAYRRSMIVYDLDSLIGVNRSEGNSSMGRSTNLSLINHNVYTYIKDKFQSAYIQSSTSNNNNDDDENKDAIANEEKWSVMVIRDPFLLRQFCDDVAFTRPIREIEEEEAEMRRVDQPIRCVQCSDYYLVQDNKMGVCVHHDGFVYDNHSITLAQWGQHAAIAQLLKEEAAAMKQSTTNPLTPEQKERLEREKQRFKYICCNQTVQASGMVGGCKRGKHSLADVKLIQWEYECDHNRDYQDKRLNLLQTRI</sequence>
<dbReference type="Proteomes" id="UP000663825">
    <property type="component" value="Unassembled WGS sequence"/>
</dbReference>
<dbReference type="EMBL" id="CAJOBO010001288">
    <property type="protein sequence ID" value="CAF4361108.1"/>
    <property type="molecule type" value="Genomic_DNA"/>
</dbReference>
<evidence type="ECO:0000256" key="2">
    <source>
        <dbReference type="ARBA" id="ARBA00022840"/>
    </source>
</evidence>
<feature type="domain" description="AAA+ ATPase" evidence="5">
    <location>
        <begin position="579"/>
        <end position="717"/>
    </location>
</feature>
<evidence type="ECO:0000313" key="9">
    <source>
        <dbReference type="EMBL" id="CAF4352542.1"/>
    </source>
</evidence>
<dbReference type="Proteomes" id="UP000663833">
    <property type="component" value="Unassembled WGS sequence"/>
</dbReference>
<accession>A0A820LRJ1</accession>
<keyword evidence="13" id="KW-1185">Reference proteome</keyword>
<dbReference type="GO" id="GO:0016887">
    <property type="term" value="F:ATP hydrolysis activity"/>
    <property type="evidence" value="ECO:0007669"/>
    <property type="project" value="InterPro"/>
</dbReference>
<evidence type="ECO:0000259" key="5">
    <source>
        <dbReference type="SMART" id="SM00382"/>
    </source>
</evidence>
<dbReference type="PANTHER" id="PTHR23077:SF171">
    <property type="entry name" value="NUCLEAR VALOSIN-CONTAINING PROTEIN-LIKE"/>
    <property type="match status" value="1"/>
</dbReference>
<evidence type="ECO:0000256" key="3">
    <source>
        <dbReference type="SAM" id="Coils"/>
    </source>
</evidence>
<feature type="region of interest" description="Disordered" evidence="4">
    <location>
        <begin position="261"/>
        <end position="280"/>
    </location>
</feature>
<feature type="coiled-coil region" evidence="3">
    <location>
        <begin position="526"/>
        <end position="560"/>
    </location>
</feature>
<dbReference type="Proteomes" id="UP000663873">
    <property type="component" value="Unassembled WGS sequence"/>
</dbReference>
<dbReference type="InterPro" id="IPR027417">
    <property type="entry name" value="P-loop_NTPase"/>
</dbReference>
<reference evidence="10" key="1">
    <citation type="submission" date="2021-02" db="EMBL/GenBank/DDBJ databases">
        <authorList>
            <person name="Nowell W R."/>
        </authorList>
    </citation>
    <scope>NUCLEOTIDE SEQUENCE</scope>
</reference>
<evidence type="ECO:0000256" key="1">
    <source>
        <dbReference type="ARBA" id="ARBA00022741"/>
    </source>
</evidence>
<dbReference type="PANTHER" id="PTHR23077">
    <property type="entry name" value="AAA-FAMILY ATPASE"/>
    <property type="match status" value="1"/>
</dbReference>
<dbReference type="EMBL" id="CAJNYD010000635">
    <property type="protein sequence ID" value="CAF3282613.1"/>
    <property type="molecule type" value="Genomic_DNA"/>
</dbReference>
<evidence type="ECO:0000313" key="10">
    <source>
        <dbReference type="EMBL" id="CAF4361108.1"/>
    </source>
</evidence>
<keyword evidence="3" id="KW-0175">Coiled coil</keyword>
<dbReference type="SMART" id="SM00382">
    <property type="entry name" value="AAA"/>
    <property type="match status" value="1"/>
</dbReference>
<dbReference type="InterPro" id="IPR003960">
    <property type="entry name" value="ATPase_AAA_CS"/>
</dbReference>
<gene>
    <name evidence="8" type="ORF">GRG538_LOCUS23407</name>
    <name evidence="10" type="ORF">HFQ381_LOCUS17396</name>
    <name evidence="7" type="ORF">LUA448_LOCUS6638</name>
    <name evidence="11" type="ORF">QYT958_LOCUS10200</name>
    <name evidence="6" type="ORF">TIS948_LOCUS3554</name>
    <name evidence="9" type="ORF">UJA718_LOCUS15891</name>
</gene>
<dbReference type="EMBL" id="CAJNXB010000275">
    <property type="protein sequence ID" value="CAF3041672.1"/>
    <property type="molecule type" value="Genomic_DNA"/>
</dbReference>
<keyword evidence="2" id="KW-0067">ATP-binding</keyword>
<evidence type="ECO:0000313" key="12">
    <source>
        <dbReference type="Proteomes" id="UP000663851"/>
    </source>
</evidence>
<organism evidence="10 12">
    <name type="scientific">Rotaria socialis</name>
    <dbReference type="NCBI Taxonomy" id="392032"/>
    <lineage>
        <taxon>Eukaryota</taxon>
        <taxon>Metazoa</taxon>
        <taxon>Spiralia</taxon>
        <taxon>Gnathifera</taxon>
        <taxon>Rotifera</taxon>
        <taxon>Eurotatoria</taxon>
        <taxon>Bdelloidea</taxon>
        <taxon>Philodinida</taxon>
        <taxon>Philodinidae</taxon>
        <taxon>Rotaria</taxon>
    </lineage>
</organism>
<dbReference type="InterPro" id="IPR050168">
    <property type="entry name" value="AAA_ATPase_domain"/>
</dbReference>
<dbReference type="EMBL" id="CAJOBP010002394">
    <property type="protein sequence ID" value="CAF4352542.1"/>
    <property type="molecule type" value="Genomic_DNA"/>
</dbReference>
<dbReference type="AlphaFoldDB" id="A0A820LRJ1"/>
<dbReference type="Proteomes" id="UP000663872">
    <property type="component" value="Unassembled WGS sequence"/>
</dbReference>
<dbReference type="EMBL" id="CAJOBR010001118">
    <property type="protein sequence ID" value="CAF4579922.1"/>
    <property type="molecule type" value="Genomic_DNA"/>
</dbReference>
<dbReference type="InterPro" id="IPR003959">
    <property type="entry name" value="ATPase_AAA_core"/>
</dbReference>
<protein>
    <recommendedName>
        <fullName evidence="5">AAA+ ATPase domain-containing protein</fullName>
    </recommendedName>
</protein>
<dbReference type="Proteomes" id="UP000663851">
    <property type="component" value="Unassembled WGS sequence"/>
</dbReference>
<evidence type="ECO:0000313" key="8">
    <source>
        <dbReference type="EMBL" id="CAF3615735.1"/>
    </source>
</evidence>
<evidence type="ECO:0000313" key="6">
    <source>
        <dbReference type="EMBL" id="CAF3041672.1"/>
    </source>
</evidence>
<name>A0A820LRJ1_9BILA</name>
<dbReference type="OrthoDB" id="10027642at2759"/>
<evidence type="ECO:0000313" key="11">
    <source>
        <dbReference type="EMBL" id="CAF4579922.1"/>
    </source>
</evidence>
<evidence type="ECO:0000313" key="7">
    <source>
        <dbReference type="EMBL" id="CAF3282613.1"/>
    </source>
</evidence>
<dbReference type="Proteomes" id="UP000663848">
    <property type="component" value="Unassembled WGS sequence"/>
</dbReference>